<gene>
    <name evidence="4" type="ORF">LTR97_010767</name>
</gene>
<evidence type="ECO:0000259" key="3">
    <source>
        <dbReference type="Pfam" id="PF00561"/>
    </source>
</evidence>
<dbReference type="EMBL" id="JAVRQU010000019">
    <property type="protein sequence ID" value="KAK5692458.1"/>
    <property type="molecule type" value="Genomic_DNA"/>
</dbReference>
<dbReference type="Pfam" id="PF00561">
    <property type="entry name" value="Abhydrolase_1"/>
    <property type="match status" value="1"/>
</dbReference>
<accession>A0AAN7VTC6</accession>
<feature type="domain" description="AB hydrolase-1" evidence="3">
    <location>
        <begin position="30"/>
        <end position="316"/>
    </location>
</feature>
<proteinExistence type="inferred from homology"/>
<sequence>MESLQEKHIDVKRGLHYRYYVSEAGDMSKPTLLLLHGWPDSAHLWHRMLPDLAKLNLKILAPDLLAYGGSSKPTDPTLYDHRLMSADVLEILDSEKIDKVIPIGHDFGCWFTAKFHLLHPERCVATVHIGIAYMPPITEMPSLEDLNAMMVQLYGYPRYSYFHFFTAKDAPELFAANLESAWHVLHGDGEDWVKYIFCTPDGMRDWVTAGRTDVPLRAYAKDEKLKREWMALMSTAKDWEASFCWYRAFAEGIQAEADKAIPVERYKLELPVLAVMCKGDGVNPPNTLDGPKEAGLLPNLTEDLLAGGHWCTYEEPGKLSKMIVDFVRKQGFTG</sequence>
<dbReference type="InterPro" id="IPR000073">
    <property type="entry name" value="AB_hydrolase_1"/>
</dbReference>
<dbReference type="Proteomes" id="UP001310594">
    <property type="component" value="Unassembled WGS sequence"/>
</dbReference>
<keyword evidence="1" id="KW-0378">Hydrolase</keyword>
<dbReference type="SUPFAM" id="SSF53474">
    <property type="entry name" value="alpha/beta-Hydrolases"/>
    <property type="match status" value="1"/>
</dbReference>
<evidence type="ECO:0000256" key="2">
    <source>
        <dbReference type="ARBA" id="ARBA00038334"/>
    </source>
</evidence>
<evidence type="ECO:0000313" key="5">
    <source>
        <dbReference type="Proteomes" id="UP001310594"/>
    </source>
</evidence>
<protein>
    <recommendedName>
        <fullName evidence="3">AB hydrolase-1 domain-containing protein</fullName>
    </recommendedName>
</protein>
<dbReference type="GO" id="GO:0016787">
    <property type="term" value="F:hydrolase activity"/>
    <property type="evidence" value="ECO:0007669"/>
    <property type="project" value="UniProtKB-KW"/>
</dbReference>
<dbReference type="InterPro" id="IPR029058">
    <property type="entry name" value="AB_hydrolase_fold"/>
</dbReference>
<dbReference type="AlphaFoldDB" id="A0AAN7VTC6"/>
<dbReference type="PANTHER" id="PTHR43329">
    <property type="entry name" value="EPOXIDE HYDROLASE"/>
    <property type="match status" value="1"/>
</dbReference>
<comment type="similarity">
    <text evidence="2">Belongs to the AB hydrolase superfamily. Epoxide hydrolase family.</text>
</comment>
<evidence type="ECO:0000256" key="1">
    <source>
        <dbReference type="ARBA" id="ARBA00022801"/>
    </source>
</evidence>
<comment type="caution">
    <text evidence="4">The sequence shown here is derived from an EMBL/GenBank/DDBJ whole genome shotgun (WGS) entry which is preliminary data.</text>
</comment>
<reference evidence="4" key="1">
    <citation type="submission" date="2023-08" db="EMBL/GenBank/DDBJ databases">
        <title>Black Yeasts Isolated from many extreme environments.</title>
        <authorList>
            <person name="Coleine C."/>
            <person name="Stajich J.E."/>
            <person name="Selbmann L."/>
        </authorList>
    </citation>
    <scope>NUCLEOTIDE SEQUENCE</scope>
    <source>
        <strain evidence="4">CCFEE 5810</strain>
    </source>
</reference>
<dbReference type="Gene3D" id="3.40.50.1820">
    <property type="entry name" value="alpha/beta hydrolase"/>
    <property type="match status" value="1"/>
</dbReference>
<organism evidence="4 5">
    <name type="scientific">Elasticomyces elasticus</name>
    <dbReference type="NCBI Taxonomy" id="574655"/>
    <lineage>
        <taxon>Eukaryota</taxon>
        <taxon>Fungi</taxon>
        <taxon>Dikarya</taxon>
        <taxon>Ascomycota</taxon>
        <taxon>Pezizomycotina</taxon>
        <taxon>Dothideomycetes</taxon>
        <taxon>Dothideomycetidae</taxon>
        <taxon>Mycosphaerellales</taxon>
        <taxon>Teratosphaeriaceae</taxon>
        <taxon>Elasticomyces</taxon>
    </lineage>
</organism>
<dbReference type="InterPro" id="IPR000639">
    <property type="entry name" value="Epox_hydrolase-like"/>
</dbReference>
<evidence type="ECO:0000313" key="4">
    <source>
        <dbReference type="EMBL" id="KAK5692458.1"/>
    </source>
</evidence>
<dbReference type="PRINTS" id="PR00412">
    <property type="entry name" value="EPOXHYDRLASE"/>
</dbReference>
<name>A0AAN7VTC6_9PEZI</name>